<dbReference type="InterPro" id="IPR036388">
    <property type="entry name" value="WH-like_DNA-bd_sf"/>
</dbReference>
<comment type="caution">
    <text evidence="5">The sequence shown here is derived from an EMBL/GenBank/DDBJ whole genome shotgun (WGS) entry which is preliminary data.</text>
</comment>
<dbReference type="SUPFAM" id="SSF54909">
    <property type="entry name" value="Dimeric alpha+beta barrel"/>
    <property type="match status" value="1"/>
</dbReference>
<accession>A0ABT7T023</accession>
<dbReference type="SMART" id="SM00344">
    <property type="entry name" value="HTH_ASNC"/>
    <property type="match status" value="1"/>
</dbReference>
<sequence>MARKQLLDPTDVQLLAHLYANPNLNNKTLAEAVGLAPSSCHERVKRLYASEVIRSSMLQVDHEALGGHIQAMVAVRLSNHDRDTIAGFQADLLDTNEVVSLYHTGGENDFLLHVSVPNALHLRDFVFDAITARTEVNHVETALVYDVQVSQKLPHY</sequence>
<dbReference type="SUPFAM" id="SSF46785">
    <property type="entry name" value="Winged helix' DNA-binding domain"/>
    <property type="match status" value="1"/>
</dbReference>
<feature type="domain" description="HTH asnC-type" evidence="4">
    <location>
        <begin position="7"/>
        <end position="69"/>
    </location>
</feature>
<dbReference type="Pfam" id="PF01037">
    <property type="entry name" value="AsnC_trans_reg"/>
    <property type="match status" value="1"/>
</dbReference>
<dbReference type="Gene3D" id="3.30.70.920">
    <property type="match status" value="1"/>
</dbReference>
<dbReference type="InterPro" id="IPR019887">
    <property type="entry name" value="Tscrpt_reg_AsnC/Lrp_C"/>
</dbReference>
<dbReference type="PANTHER" id="PTHR30154:SF54">
    <property type="entry name" value="POSSIBLE TRANSCRIPTIONAL REGULATORY PROTEIN (PROBABLY LRP_ASNC-FAMILY)"/>
    <property type="match status" value="1"/>
</dbReference>
<keyword evidence="3" id="KW-0804">Transcription</keyword>
<reference evidence="5 6" key="1">
    <citation type="submission" date="2023-06" db="EMBL/GenBank/DDBJ databases">
        <title>Alteromonas sp. ASW11-36 isolated from intertidal sand.</title>
        <authorList>
            <person name="Li Y."/>
        </authorList>
    </citation>
    <scope>NUCLEOTIDE SEQUENCE [LARGE SCALE GENOMIC DNA]</scope>
    <source>
        <strain evidence="5 6">ASW11-36</strain>
    </source>
</reference>
<evidence type="ECO:0000313" key="5">
    <source>
        <dbReference type="EMBL" id="MDM7861793.1"/>
    </source>
</evidence>
<dbReference type="PROSITE" id="PS50956">
    <property type="entry name" value="HTH_ASNC_2"/>
    <property type="match status" value="1"/>
</dbReference>
<dbReference type="RefSeq" id="WP_289366460.1">
    <property type="nucleotide sequence ID" value="NZ_JAUCBP010000012.1"/>
</dbReference>
<evidence type="ECO:0000256" key="2">
    <source>
        <dbReference type="ARBA" id="ARBA00023125"/>
    </source>
</evidence>
<evidence type="ECO:0000256" key="3">
    <source>
        <dbReference type="ARBA" id="ARBA00023163"/>
    </source>
</evidence>
<dbReference type="InterPro" id="IPR036390">
    <property type="entry name" value="WH_DNA-bd_sf"/>
</dbReference>
<dbReference type="Proteomes" id="UP001234343">
    <property type="component" value="Unassembled WGS sequence"/>
</dbReference>
<dbReference type="Gene3D" id="1.10.10.10">
    <property type="entry name" value="Winged helix-like DNA-binding domain superfamily/Winged helix DNA-binding domain"/>
    <property type="match status" value="1"/>
</dbReference>
<dbReference type="Pfam" id="PF13412">
    <property type="entry name" value="HTH_24"/>
    <property type="match status" value="1"/>
</dbReference>
<dbReference type="InterPro" id="IPR011008">
    <property type="entry name" value="Dimeric_a/b-barrel"/>
</dbReference>
<gene>
    <name evidence="5" type="ORF">QTP81_14415</name>
</gene>
<dbReference type="EMBL" id="JAUCBP010000012">
    <property type="protein sequence ID" value="MDM7861793.1"/>
    <property type="molecule type" value="Genomic_DNA"/>
</dbReference>
<proteinExistence type="predicted"/>
<dbReference type="PANTHER" id="PTHR30154">
    <property type="entry name" value="LEUCINE-RESPONSIVE REGULATORY PROTEIN"/>
    <property type="match status" value="1"/>
</dbReference>
<keyword evidence="6" id="KW-1185">Reference proteome</keyword>
<protein>
    <submittedName>
        <fullName evidence="5">Lrp/AsnC family transcriptional regulator</fullName>
    </submittedName>
</protein>
<evidence type="ECO:0000256" key="1">
    <source>
        <dbReference type="ARBA" id="ARBA00023015"/>
    </source>
</evidence>
<keyword evidence="1" id="KW-0805">Transcription regulation</keyword>
<evidence type="ECO:0000313" key="6">
    <source>
        <dbReference type="Proteomes" id="UP001234343"/>
    </source>
</evidence>
<organism evidence="5 6">
    <name type="scientific">Alteromonas arenosi</name>
    <dbReference type="NCBI Taxonomy" id="3055817"/>
    <lineage>
        <taxon>Bacteria</taxon>
        <taxon>Pseudomonadati</taxon>
        <taxon>Pseudomonadota</taxon>
        <taxon>Gammaproteobacteria</taxon>
        <taxon>Alteromonadales</taxon>
        <taxon>Alteromonadaceae</taxon>
        <taxon>Alteromonas/Salinimonas group</taxon>
        <taxon>Alteromonas</taxon>
    </lineage>
</organism>
<name>A0ABT7T023_9ALTE</name>
<keyword evidence="2" id="KW-0238">DNA-binding</keyword>
<dbReference type="PRINTS" id="PR00033">
    <property type="entry name" value="HTHASNC"/>
</dbReference>
<evidence type="ECO:0000259" key="4">
    <source>
        <dbReference type="PROSITE" id="PS50956"/>
    </source>
</evidence>
<dbReference type="InterPro" id="IPR000485">
    <property type="entry name" value="AsnC-type_HTH_dom"/>
</dbReference>
<dbReference type="InterPro" id="IPR019888">
    <property type="entry name" value="Tscrpt_reg_AsnC-like"/>
</dbReference>